<name>A0A919VHV9_9CLOT</name>
<dbReference type="Gene3D" id="3.80.30.20">
    <property type="entry name" value="tm_1862 like domain"/>
    <property type="match status" value="1"/>
</dbReference>
<dbReference type="InterPro" id="IPR002792">
    <property type="entry name" value="TRAM_dom"/>
</dbReference>
<keyword evidence="7 11" id="KW-0479">Metal-binding</keyword>
<dbReference type="InterPro" id="IPR020612">
    <property type="entry name" value="Methylthiotransferase_CS"/>
</dbReference>
<dbReference type="InterPro" id="IPR023404">
    <property type="entry name" value="rSAM_horseshoe"/>
</dbReference>
<keyword evidence="4 11" id="KW-0808">Transferase</keyword>
<reference evidence="15" key="1">
    <citation type="submission" date="2021-03" db="EMBL/GenBank/DDBJ databases">
        <title>Taxonomic study of Clostridium polyendosporum from meadow-gley soil under rice.</title>
        <authorList>
            <person name="Kobayashi H."/>
            <person name="Tanizawa Y."/>
            <person name="Yagura M."/>
        </authorList>
    </citation>
    <scope>NUCLEOTIDE SEQUENCE</scope>
    <source>
        <strain evidence="15">JCM 30710</strain>
    </source>
</reference>
<dbReference type="RefSeq" id="WP_212905314.1">
    <property type="nucleotide sequence ID" value="NZ_BOPZ01000048.1"/>
</dbReference>
<protein>
    <recommendedName>
        <fullName evidence="10 11">tRNA-2-methylthio-N(6)-dimethylallyladenosine synthase</fullName>
        <ecNumber evidence="10 11">2.8.4.3</ecNumber>
    </recommendedName>
    <alternativeName>
        <fullName evidence="11">(Dimethylallyl)adenosine tRNA methylthiotransferase MiaB</fullName>
    </alternativeName>
    <alternativeName>
        <fullName evidence="11">tRNA-i(6)A37 methylthiotransferase</fullName>
    </alternativeName>
</protein>
<evidence type="ECO:0000313" key="16">
    <source>
        <dbReference type="Proteomes" id="UP000679179"/>
    </source>
</evidence>
<dbReference type="InterPro" id="IPR058240">
    <property type="entry name" value="rSAM_sf"/>
</dbReference>
<dbReference type="SFLD" id="SFLDG01061">
    <property type="entry name" value="methylthiotransferase"/>
    <property type="match status" value="1"/>
</dbReference>
<organism evidence="15 16">
    <name type="scientific">Clostridium polyendosporum</name>
    <dbReference type="NCBI Taxonomy" id="69208"/>
    <lineage>
        <taxon>Bacteria</taxon>
        <taxon>Bacillati</taxon>
        <taxon>Bacillota</taxon>
        <taxon>Clostridia</taxon>
        <taxon>Eubacteriales</taxon>
        <taxon>Clostridiaceae</taxon>
        <taxon>Clostridium</taxon>
    </lineage>
</organism>
<evidence type="ECO:0000256" key="2">
    <source>
        <dbReference type="ARBA" id="ARBA00022485"/>
    </source>
</evidence>
<dbReference type="Proteomes" id="UP000679179">
    <property type="component" value="Unassembled WGS sequence"/>
</dbReference>
<dbReference type="NCBIfam" id="TIGR00089">
    <property type="entry name" value="MiaB/RimO family radical SAM methylthiotransferase"/>
    <property type="match status" value="1"/>
</dbReference>
<dbReference type="PROSITE" id="PS51449">
    <property type="entry name" value="MTTASE_N"/>
    <property type="match status" value="1"/>
</dbReference>
<evidence type="ECO:0000256" key="3">
    <source>
        <dbReference type="ARBA" id="ARBA00022490"/>
    </source>
</evidence>
<dbReference type="InterPro" id="IPR006638">
    <property type="entry name" value="Elp3/MiaA/NifB-like_rSAM"/>
</dbReference>
<dbReference type="InterPro" id="IPR007197">
    <property type="entry name" value="rSAM"/>
</dbReference>
<feature type="binding site" evidence="11">
    <location>
        <position position="77"/>
    </location>
    <ligand>
        <name>[4Fe-4S] cluster</name>
        <dbReference type="ChEBI" id="CHEBI:49883"/>
        <label>1</label>
    </ligand>
</feature>
<dbReference type="SFLD" id="SFLDS00029">
    <property type="entry name" value="Radical_SAM"/>
    <property type="match status" value="1"/>
</dbReference>
<keyword evidence="3 11" id="KW-0963">Cytoplasm</keyword>
<dbReference type="Pfam" id="PF04055">
    <property type="entry name" value="Radical_SAM"/>
    <property type="match status" value="1"/>
</dbReference>
<evidence type="ECO:0000256" key="7">
    <source>
        <dbReference type="ARBA" id="ARBA00022723"/>
    </source>
</evidence>
<evidence type="ECO:0000256" key="4">
    <source>
        <dbReference type="ARBA" id="ARBA00022679"/>
    </source>
</evidence>
<dbReference type="Gene3D" id="3.40.50.12160">
    <property type="entry name" value="Methylthiotransferase, N-terminal domain"/>
    <property type="match status" value="1"/>
</dbReference>
<dbReference type="FunFam" id="3.80.30.20:FF:000001">
    <property type="entry name" value="tRNA-2-methylthio-N(6)-dimethylallyladenosine synthase 2"/>
    <property type="match status" value="1"/>
</dbReference>
<feature type="domain" description="MTTase N-terminal" evidence="13">
    <location>
        <begin position="32"/>
        <end position="150"/>
    </location>
</feature>
<dbReference type="PANTHER" id="PTHR43020">
    <property type="entry name" value="CDK5 REGULATORY SUBUNIT-ASSOCIATED PROTEIN 1"/>
    <property type="match status" value="1"/>
</dbReference>
<keyword evidence="5 11" id="KW-0949">S-adenosyl-L-methionine</keyword>
<accession>A0A919VHV9</accession>
<feature type="domain" description="Radical SAM core" evidence="14">
    <location>
        <begin position="173"/>
        <end position="404"/>
    </location>
</feature>
<evidence type="ECO:0000256" key="10">
    <source>
        <dbReference type="ARBA" id="ARBA00033765"/>
    </source>
</evidence>
<dbReference type="InterPro" id="IPR013848">
    <property type="entry name" value="Methylthiotransferase_N"/>
</dbReference>
<dbReference type="PROSITE" id="PS51918">
    <property type="entry name" value="RADICAL_SAM"/>
    <property type="match status" value="1"/>
</dbReference>
<feature type="binding site" evidence="11">
    <location>
        <position position="194"/>
    </location>
    <ligand>
        <name>[4Fe-4S] cluster</name>
        <dbReference type="ChEBI" id="CHEBI:49883"/>
        <label>2</label>
        <note>4Fe-4S-S-AdoMet</note>
    </ligand>
</feature>
<dbReference type="NCBIfam" id="TIGR01574">
    <property type="entry name" value="miaB-methiolase"/>
    <property type="match status" value="1"/>
</dbReference>
<dbReference type="GO" id="GO:0005829">
    <property type="term" value="C:cytosol"/>
    <property type="evidence" value="ECO:0007669"/>
    <property type="project" value="TreeGrafter"/>
</dbReference>
<dbReference type="SFLD" id="SFLDG01082">
    <property type="entry name" value="B12-binding_domain_containing"/>
    <property type="match status" value="1"/>
</dbReference>
<keyword evidence="16" id="KW-1185">Reference proteome</keyword>
<dbReference type="Pfam" id="PF01938">
    <property type="entry name" value="TRAM"/>
    <property type="match status" value="1"/>
</dbReference>
<keyword evidence="8 11" id="KW-0408">Iron</keyword>
<dbReference type="EMBL" id="BOPZ01000048">
    <property type="protein sequence ID" value="GIM30647.1"/>
    <property type="molecule type" value="Genomic_DNA"/>
</dbReference>
<evidence type="ECO:0000256" key="9">
    <source>
        <dbReference type="ARBA" id="ARBA00023014"/>
    </source>
</evidence>
<comment type="catalytic activity">
    <reaction evidence="11">
        <text>N(6)-dimethylallyladenosine(37) in tRNA + (sulfur carrier)-SH + AH2 + 2 S-adenosyl-L-methionine = 2-methylsulfanyl-N(6)-dimethylallyladenosine(37) in tRNA + (sulfur carrier)-H + 5'-deoxyadenosine + L-methionine + A + S-adenosyl-L-homocysteine + 2 H(+)</text>
        <dbReference type="Rhea" id="RHEA:37067"/>
        <dbReference type="Rhea" id="RHEA-COMP:10375"/>
        <dbReference type="Rhea" id="RHEA-COMP:10376"/>
        <dbReference type="Rhea" id="RHEA-COMP:14737"/>
        <dbReference type="Rhea" id="RHEA-COMP:14739"/>
        <dbReference type="ChEBI" id="CHEBI:13193"/>
        <dbReference type="ChEBI" id="CHEBI:15378"/>
        <dbReference type="ChEBI" id="CHEBI:17319"/>
        <dbReference type="ChEBI" id="CHEBI:17499"/>
        <dbReference type="ChEBI" id="CHEBI:29917"/>
        <dbReference type="ChEBI" id="CHEBI:57844"/>
        <dbReference type="ChEBI" id="CHEBI:57856"/>
        <dbReference type="ChEBI" id="CHEBI:59789"/>
        <dbReference type="ChEBI" id="CHEBI:64428"/>
        <dbReference type="ChEBI" id="CHEBI:74415"/>
        <dbReference type="ChEBI" id="CHEBI:74417"/>
        <dbReference type="EC" id="2.8.4.3"/>
    </reaction>
</comment>
<dbReference type="PROSITE" id="PS01278">
    <property type="entry name" value="MTTASE_RADICAL"/>
    <property type="match status" value="1"/>
</dbReference>
<dbReference type="EC" id="2.8.4.3" evidence="10 11"/>
<comment type="subunit">
    <text evidence="11">Monomer.</text>
</comment>
<keyword evidence="9 11" id="KW-0411">Iron-sulfur</keyword>
<proteinExistence type="inferred from homology"/>
<dbReference type="SFLD" id="SFLDF00273">
    <property type="entry name" value="(dimethylallyl)adenosine_tRNA"/>
    <property type="match status" value="1"/>
</dbReference>
<dbReference type="InterPro" id="IPR006463">
    <property type="entry name" value="MiaB_methiolase"/>
</dbReference>
<evidence type="ECO:0000256" key="5">
    <source>
        <dbReference type="ARBA" id="ARBA00022691"/>
    </source>
</evidence>
<feature type="binding site" evidence="11">
    <location>
        <position position="41"/>
    </location>
    <ligand>
        <name>[4Fe-4S] cluster</name>
        <dbReference type="ChEBI" id="CHEBI:49883"/>
        <label>1</label>
    </ligand>
</feature>
<gene>
    <name evidence="11 15" type="primary">miaB</name>
    <name evidence="15" type="ORF">CPJCM30710_33130</name>
</gene>
<dbReference type="PROSITE" id="PS50926">
    <property type="entry name" value="TRAM"/>
    <property type="match status" value="1"/>
</dbReference>
<evidence type="ECO:0000256" key="8">
    <source>
        <dbReference type="ARBA" id="ARBA00023004"/>
    </source>
</evidence>
<comment type="subcellular location">
    <subcellularLocation>
        <location evidence="11">Cytoplasm</location>
    </subcellularLocation>
</comment>
<comment type="caution">
    <text evidence="15">The sequence shown here is derived from an EMBL/GenBank/DDBJ whole genome shotgun (WGS) entry which is preliminary data.</text>
</comment>
<dbReference type="Pfam" id="PF00919">
    <property type="entry name" value="UPF0004"/>
    <property type="match status" value="1"/>
</dbReference>
<evidence type="ECO:0000259" key="14">
    <source>
        <dbReference type="PROSITE" id="PS51918"/>
    </source>
</evidence>
<evidence type="ECO:0000256" key="1">
    <source>
        <dbReference type="ARBA" id="ARBA00003234"/>
    </source>
</evidence>
<dbReference type="GO" id="GO:0035597">
    <property type="term" value="F:tRNA-2-methylthio-N(6)-dimethylallyladenosine(37) synthase activity"/>
    <property type="evidence" value="ECO:0007669"/>
    <property type="project" value="UniProtKB-EC"/>
</dbReference>
<dbReference type="CDD" id="cd01335">
    <property type="entry name" value="Radical_SAM"/>
    <property type="match status" value="1"/>
</dbReference>
<comment type="similarity">
    <text evidence="11">Belongs to the methylthiotransferase family. MiaB subfamily.</text>
</comment>
<evidence type="ECO:0000256" key="6">
    <source>
        <dbReference type="ARBA" id="ARBA00022694"/>
    </source>
</evidence>
<dbReference type="PANTHER" id="PTHR43020:SF2">
    <property type="entry name" value="MITOCHONDRIAL TRNA METHYLTHIOTRANSFERASE CDK5RAP1"/>
    <property type="match status" value="1"/>
</dbReference>
<keyword evidence="2 11" id="KW-0004">4Fe-4S</keyword>
<sequence length="468" mass="53867">MNNYKKVEFNVNKNKRTYQDIEKNVTIEGNGKKFAIITYGCQMNEEDSEKLSGMLKRIGYEKTENRDEASIIIFNTCCVRENAENKVFGNLGQLKALKEKKPELIIAICGCMMQQKDMADKILSTFPYIDIVFGTHNSYKFPEYLNRVKQEGVQVKEIINKEEEIVEGIPVDRKSTVKAFVTIMYGCNNFCTYCIVPYVRGRERSREPENIENEIKELVSQGYKEVTLLGQNVNSYGVGLEPKITFADLLRRINEIDGLERVRFMTSHPKDLTEDVIMAIKECDKLCEQIHLPVQSGSSRILKEMNRSYTREQYLELVKKIKKEIPDVGISTDIIIGFPGETEEDFQDTLNLVKEVEYDSAFTFIYSRRKYTPADRMENQVPDEVKHDRFNRLVEAVNEIIGRKNSEYDGKVVEVLVEGTSKNDETKLMGRTRNARLVNFVGNKENIGKLVNVKITKAQSFSLFGEEV</sequence>
<dbReference type="InterPro" id="IPR038135">
    <property type="entry name" value="Methylthiotransferase_N_sf"/>
</dbReference>
<evidence type="ECO:0000259" key="13">
    <source>
        <dbReference type="PROSITE" id="PS51449"/>
    </source>
</evidence>
<feature type="binding site" evidence="11">
    <location>
        <position position="191"/>
    </location>
    <ligand>
        <name>[4Fe-4S] cluster</name>
        <dbReference type="ChEBI" id="CHEBI:49883"/>
        <label>2</label>
        <note>4Fe-4S-S-AdoMet</note>
    </ligand>
</feature>
<keyword evidence="6 11" id="KW-0819">tRNA processing</keyword>
<evidence type="ECO:0000313" key="15">
    <source>
        <dbReference type="EMBL" id="GIM30647.1"/>
    </source>
</evidence>
<evidence type="ECO:0000259" key="12">
    <source>
        <dbReference type="PROSITE" id="PS50926"/>
    </source>
</evidence>
<dbReference type="InterPro" id="IPR005839">
    <property type="entry name" value="Methylthiotransferase"/>
</dbReference>
<dbReference type="GO" id="GO:0051539">
    <property type="term" value="F:4 iron, 4 sulfur cluster binding"/>
    <property type="evidence" value="ECO:0007669"/>
    <property type="project" value="UniProtKB-UniRule"/>
</dbReference>
<comment type="cofactor">
    <cofactor evidence="11">
        <name>[4Fe-4S] cluster</name>
        <dbReference type="ChEBI" id="CHEBI:49883"/>
    </cofactor>
    <text evidence="11">Binds 2 [4Fe-4S] clusters. One cluster is coordinated with 3 cysteines and an exchangeable S-adenosyl-L-methionine.</text>
</comment>
<dbReference type="SUPFAM" id="SSF102114">
    <property type="entry name" value="Radical SAM enzymes"/>
    <property type="match status" value="1"/>
</dbReference>
<comment type="function">
    <text evidence="1 11">Catalyzes the methylthiolation of N6-(dimethylallyl)adenosine (i(6)A), leading to the formation of 2-methylthio-N6-(dimethylallyl)adenosine (ms(2)i(6)A) at position 37 in tRNAs that read codons beginning with uridine.</text>
</comment>
<feature type="domain" description="TRAM" evidence="12">
    <location>
        <begin position="406"/>
        <end position="468"/>
    </location>
</feature>
<feature type="binding site" evidence="11">
    <location>
        <position position="111"/>
    </location>
    <ligand>
        <name>[4Fe-4S] cluster</name>
        <dbReference type="ChEBI" id="CHEBI:49883"/>
        <label>1</label>
    </ligand>
</feature>
<evidence type="ECO:0000256" key="11">
    <source>
        <dbReference type="HAMAP-Rule" id="MF_01864"/>
    </source>
</evidence>
<dbReference type="HAMAP" id="MF_01864">
    <property type="entry name" value="tRNA_metthiotr_MiaB"/>
    <property type="match status" value="1"/>
</dbReference>
<dbReference type="SMART" id="SM00729">
    <property type="entry name" value="Elp3"/>
    <property type="match status" value="1"/>
</dbReference>
<dbReference type="GO" id="GO:0046872">
    <property type="term" value="F:metal ion binding"/>
    <property type="evidence" value="ECO:0007669"/>
    <property type="project" value="UniProtKB-KW"/>
</dbReference>
<feature type="binding site" evidence="11">
    <location>
        <position position="187"/>
    </location>
    <ligand>
        <name>[4Fe-4S] cluster</name>
        <dbReference type="ChEBI" id="CHEBI:49883"/>
        <label>2</label>
        <note>4Fe-4S-S-AdoMet</note>
    </ligand>
</feature>
<dbReference type="FunFam" id="3.40.50.12160:FF:000006">
    <property type="entry name" value="tRNA-2-methylthio-N(6)-dimethylallyladenosine synthase"/>
    <property type="match status" value="1"/>
</dbReference>
<dbReference type="AlphaFoldDB" id="A0A919VHV9"/>